<dbReference type="AlphaFoldDB" id="A0A0L0GZJ9"/>
<dbReference type="Proteomes" id="UP000037393">
    <property type="component" value="Unassembled WGS sequence"/>
</dbReference>
<comment type="caution">
    <text evidence="1">The sequence shown here is derived from an EMBL/GenBank/DDBJ whole genome shotgun (WGS) entry which is preliminary data.</text>
</comment>
<dbReference type="EMBL" id="JNGI01000032">
    <property type="protein sequence ID" value="KNC94169.1"/>
    <property type="molecule type" value="Genomic_DNA"/>
</dbReference>
<name>A0A0L0GZJ9_9ENTR</name>
<gene>
    <name evidence="1" type="ORF">GM31_16015</name>
</gene>
<evidence type="ECO:0008006" key="3">
    <source>
        <dbReference type="Google" id="ProtNLM"/>
    </source>
</evidence>
<dbReference type="RefSeq" id="WP_049856612.1">
    <property type="nucleotide sequence ID" value="NZ_JNGI01000032.1"/>
</dbReference>
<sequence>MSLYSHQEYASALGKLLPPGKAWVHDAGTVTGNVLLGLGKSFEASDTAAFSLLRNAFPATAGSLLTDWEQALGLPDDCSIGEMTTIALRRAAVVTKLTSDGSLSITSLVDVLARSGYTVTVTEFRRARCGLSACGDALNGDDWPLVLQVNVPETTIVRAKCGQAHCGDPLRTWGNKRMECILKRLVAPDIILRINYIPSSS</sequence>
<keyword evidence="2" id="KW-1185">Reference proteome</keyword>
<evidence type="ECO:0000313" key="2">
    <source>
        <dbReference type="Proteomes" id="UP000037393"/>
    </source>
</evidence>
<dbReference type="Pfam" id="PF10076">
    <property type="entry name" value="Phage_Mu_Gp48"/>
    <property type="match status" value="1"/>
</dbReference>
<protein>
    <recommendedName>
        <fullName evidence="3">Tail protein</fullName>
    </recommendedName>
</protein>
<proteinExistence type="predicted"/>
<organism evidence="1 2">
    <name type="scientific">Trabulsiella odontotermitis</name>
    <dbReference type="NCBI Taxonomy" id="379893"/>
    <lineage>
        <taxon>Bacteria</taxon>
        <taxon>Pseudomonadati</taxon>
        <taxon>Pseudomonadota</taxon>
        <taxon>Gammaproteobacteria</taxon>
        <taxon>Enterobacterales</taxon>
        <taxon>Enterobacteriaceae</taxon>
        <taxon>Trabulsiella</taxon>
    </lineage>
</organism>
<reference evidence="1 2" key="1">
    <citation type="journal article" date="2015" name="Appl. Environ. Microbiol.">
        <title>The Enterobacterium Trabulsiella odontotermitis Presents Novel Adaptations Related to Its Association with Fungus-Growing Termites.</title>
        <authorList>
            <person name="Sapountzis P."/>
            <person name="Gruntjes T."/>
            <person name="Otani S."/>
            <person name="Estevez J."/>
            <person name="da Costa R.R."/>
            <person name="Plunkett G.3rd."/>
            <person name="Perna N.T."/>
            <person name="Poulsen M."/>
        </authorList>
    </citation>
    <scope>NUCLEOTIDE SEQUENCE [LARGE SCALE GENOMIC DNA]</scope>
    <source>
        <strain evidence="1 2">12</strain>
    </source>
</reference>
<accession>A0A0L0GZJ9</accession>
<evidence type="ECO:0000313" key="1">
    <source>
        <dbReference type="EMBL" id="KNC94169.1"/>
    </source>
</evidence>
<dbReference type="OrthoDB" id="6592844at2"/>
<dbReference type="PATRIC" id="fig|379893.4.peg.3256"/>
<dbReference type="InterPro" id="IPR018755">
    <property type="entry name" value="Phage_Mu_Gp48"/>
</dbReference>